<sequence>MCTPTVIWVVDDDASVRSGLSSLLRSLDYEVVTFESGAELLAAVARARPACIISDVQMPGMSGVDMFARLIDATQPIPTLFITAYPMPELRQRALALGANAFLIKPVSVADLTTALHAALSH</sequence>
<gene>
    <name evidence="4" type="ORF">SAMN05216550_12281</name>
</gene>
<evidence type="ECO:0000313" key="4">
    <source>
        <dbReference type="EMBL" id="SEK12642.1"/>
    </source>
</evidence>
<dbReference type="PANTHER" id="PTHR44591:SF25">
    <property type="entry name" value="CHEMOTAXIS TWO-COMPONENT RESPONSE REGULATOR"/>
    <property type="match status" value="1"/>
</dbReference>
<keyword evidence="1 2" id="KW-0597">Phosphoprotein</keyword>
<evidence type="ECO:0000256" key="1">
    <source>
        <dbReference type="ARBA" id="ARBA00022553"/>
    </source>
</evidence>
<dbReference type="Gene3D" id="3.40.50.2300">
    <property type="match status" value="1"/>
</dbReference>
<dbReference type="InterPro" id="IPR050595">
    <property type="entry name" value="Bact_response_regulator"/>
</dbReference>
<evidence type="ECO:0000256" key="2">
    <source>
        <dbReference type="PROSITE-ProRule" id="PRU00169"/>
    </source>
</evidence>
<dbReference type="Pfam" id="PF00072">
    <property type="entry name" value="Response_reg"/>
    <property type="match status" value="1"/>
</dbReference>
<evidence type="ECO:0000313" key="5">
    <source>
        <dbReference type="Proteomes" id="UP000183529"/>
    </source>
</evidence>
<dbReference type="Proteomes" id="UP000183529">
    <property type="component" value="Unassembled WGS sequence"/>
</dbReference>
<dbReference type="GO" id="GO:0000160">
    <property type="term" value="P:phosphorelay signal transduction system"/>
    <property type="evidence" value="ECO:0007669"/>
    <property type="project" value="InterPro"/>
</dbReference>
<dbReference type="PROSITE" id="PS50110">
    <property type="entry name" value="RESPONSE_REGULATORY"/>
    <property type="match status" value="1"/>
</dbReference>
<dbReference type="PANTHER" id="PTHR44591">
    <property type="entry name" value="STRESS RESPONSE REGULATOR PROTEIN 1"/>
    <property type="match status" value="1"/>
</dbReference>
<dbReference type="InterPro" id="IPR001789">
    <property type="entry name" value="Sig_transdc_resp-reg_receiver"/>
</dbReference>
<organism evidence="4 5">
    <name type="scientific">Paraburkholderia tropica</name>
    <dbReference type="NCBI Taxonomy" id="92647"/>
    <lineage>
        <taxon>Bacteria</taxon>
        <taxon>Pseudomonadati</taxon>
        <taxon>Pseudomonadota</taxon>
        <taxon>Betaproteobacteria</taxon>
        <taxon>Burkholderiales</taxon>
        <taxon>Burkholderiaceae</taxon>
        <taxon>Paraburkholderia</taxon>
    </lineage>
</organism>
<name>A0AAQ1JXJ9_9BURK</name>
<feature type="domain" description="Response regulatory" evidence="3">
    <location>
        <begin position="6"/>
        <end position="120"/>
    </location>
</feature>
<protein>
    <submittedName>
        <fullName evidence="4">Response regulator receiver domain-containing protein</fullName>
    </submittedName>
</protein>
<dbReference type="InterPro" id="IPR011006">
    <property type="entry name" value="CheY-like_superfamily"/>
</dbReference>
<dbReference type="SMART" id="SM00448">
    <property type="entry name" value="REC"/>
    <property type="match status" value="1"/>
</dbReference>
<evidence type="ECO:0000259" key="3">
    <source>
        <dbReference type="PROSITE" id="PS50110"/>
    </source>
</evidence>
<dbReference type="SUPFAM" id="SSF52172">
    <property type="entry name" value="CheY-like"/>
    <property type="match status" value="1"/>
</dbReference>
<dbReference type="EMBL" id="FNZM01000022">
    <property type="protein sequence ID" value="SEK12642.1"/>
    <property type="molecule type" value="Genomic_DNA"/>
</dbReference>
<accession>A0AAQ1JXJ9</accession>
<feature type="modified residue" description="4-aspartylphosphate" evidence="2">
    <location>
        <position position="55"/>
    </location>
</feature>
<dbReference type="AlphaFoldDB" id="A0AAQ1JXJ9"/>
<reference evidence="4 5" key="1">
    <citation type="submission" date="2016-10" db="EMBL/GenBank/DDBJ databases">
        <authorList>
            <person name="Varghese N."/>
            <person name="Submissions S."/>
        </authorList>
    </citation>
    <scope>NUCLEOTIDE SEQUENCE [LARGE SCALE GENOMIC DNA]</scope>
    <source>
        <strain evidence="4 5">LMG 22274</strain>
    </source>
</reference>
<proteinExistence type="predicted"/>
<comment type="caution">
    <text evidence="4">The sequence shown here is derived from an EMBL/GenBank/DDBJ whole genome shotgun (WGS) entry which is preliminary data.</text>
</comment>
<dbReference type="RefSeq" id="WP_231957468.1">
    <property type="nucleotide sequence ID" value="NZ_CADFGN010000001.1"/>
</dbReference>